<proteinExistence type="inferred from homology"/>
<evidence type="ECO:0000313" key="10">
    <source>
        <dbReference type="EMBL" id="CAF1094683.1"/>
    </source>
</evidence>
<comment type="caution">
    <text evidence="8">The sequence shown here is derived from an EMBL/GenBank/DDBJ whole genome shotgun (WGS) entry which is preliminary data.</text>
</comment>
<evidence type="ECO:0000256" key="6">
    <source>
        <dbReference type="SAM" id="Phobius"/>
    </source>
</evidence>
<evidence type="ECO:0000313" key="7">
    <source>
        <dbReference type="EMBL" id="CAF0931108.1"/>
    </source>
</evidence>
<dbReference type="GO" id="GO:0016020">
    <property type="term" value="C:membrane"/>
    <property type="evidence" value="ECO:0007669"/>
    <property type="project" value="UniProtKB-SubCell"/>
</dbReference>
<keyword evidence="5 6" id="KW-0472">Membrane</keyword>
<comment type="subcellular location">
    <subcellularLocation>
        <location evidence="1">Membrane</location>
        <topology evidence="1">Multi-pass membrane protein</topology>
    </subcellularLocation>
</comment>
<dbReference type="InterPro" id="IPR018614">
    <property type="entry name" value="KRTCAP2"/>
</dbReference>
<evidence type="ECO:0000313" key="13">
    <source>
        <dbReference type="Proteomes" id="UP000663864"/>
    </source>
</evidence>
<sequence>MAASNASSFLFSLLIALLLFASMQLFRTQLSSSQPLTIAGGFMGSLVFVSLLTAVSNFEMNLFGQNFQARVFPEVVTCLFISMICCAFVHRVCVTTGMIFSLIALYYLNRISTTIHGTTTGSTTNYVTQKKQK</sequence>
<evidence type="ECO:0008006" key="15">
    <source>
        <dbReference type="Google" id="ProtNLM"/>
    </source>
</evidence>
<keyword evidence="14" id="KW-1185">Reference proteome</keyword>
<dbReference type="EMBL" id="CAJOBE010001602">
    <property type="protein sequence ID" value="CAF3758581.1"/>
    <property type="molecule type" value="Genomic_DNA"/>
</dbReference>
<organism evidence="8 13">
    <name type="scientific">Rotaria sordida</name>
    <dbReference type="NCBI Taxonomy" id="392033"/>
    <lineage>
        <taxon>Eukaryota</taxon>
        <taxon>Metazoa</taxon>
        <taxon>Spiralia</taxon>
        <taxon>Gnathifera</taxon>
        <taxon>Rotifera</taxon>
        <taxon>Eurotatoria</taxon>
        <taxon>Bdelloidea</taxon>
        <taxon>Philodinida</taxon>
        <taxon>Philodinidae</taxon>
        <taxon>Rotaria</taxon>
    </lineage>
</organism>
<keyword evidence="3 6" id="KW-0812">Transmembrane</keyword>
<dbReference type="Proteomes" id="UP000663874">
    <property type="component" value="Unassembled WGS sequence"/>
</dbReference>
<comment type="similarity">
    <text evidence="2">Belongs to the KRTCAP2 family.</text>
</comment>
<dbReference type="EMBL" id="CAJOBD010001180">
    <property type="protein sequence ID" value="CAF3769925.1"/>
    <property type="molecule type" value="Genomic_DNA"/>
</dbReference>
<reference evidence="8" key="1">
    <citation type="submission" date="2021-02" db="EMBL/GenBank/DDBJ databases">
        <authorList>
            <person name="Nowell W R."/>
        </authorList>
    </citation>
    <scope>NUCLEOTIDE SEQUENCE</scope>
</reference>
<evidence type="ECO:0000256" key="4">
    <source>
        <dbReference type="ARBA" id="ARBA00022989"/>
    </source>
</evidence>
<dbReference type="EMBL" id="CAJNOL010000504">
    <property type="protein sequence ID" value="CAF1094683.1"/>
    <property type="molecule type" value="Genomic_DNA"/>
</dbReference>
<feature type="transmembrane region" description="Helical" evidence="6">
    <location>
        <begin position="75"/>
        <end position="108"/>
    </location>
</feature>
<evidence type="ECO:0000256" key="5">
    <source>
        <dbReference type="ARBA" id="ARBA00023136"/>
    </source>
</evidence>
<dbReference type="AlphaFoldDB" id="A0A814F1V1"/>
<evidence type="ECO:0000313" key="11">
    <source>
        <dbReference type="EMBL" id="CAF3758581.1"/>
    </source>
</evidence>
<protein>
    <recommendedName>
        <fullName evidence="15">Dolichyl-diphosphooligosaccharide--protein glycosyltransferase subunit KCP2</fullName>
    </recommendedName>
</protein>
<evidence type="ECO:0000313" key="12">
    <source>
        <dbReference type="EMBL" id="CAF3769925.1"/>
    </source>
</evidence>
<feature type="transmembrane region" description="Helical" evidence="6">
    <location>
        <begin position="43"/>
        <end position="63"/>
    </location>
</feature>
<dbReference type="EMBL" id="CAJNOL010000497">
    <property type="protein sequence ID" value="CAF1091763.1"/>
    <property type="molecule type" value="Genomic_DNA"/>
</dbReference>
<evidence type="ECO:0000313" key="14">
    <source>
        <dbReference type="Proteomes" id="UP000663870"/>
    </source>
</evidence>
<evidence type="ECO:0000313" key="8">
    <source>
        <dbReference type="EMBL" id="CAF0976959.1"/>
    </source>
</evidence>
<dbReference type="Proteomes" id="UP000663836">
    <property type="component" value="Unassembled WGS sequence"/>
</dbReference>
<evidence type="ECO:0000256" key="3">
    <source>
        <dbReference type="ARBA" id="ARBA00022692"/>
    </source>
</evidence>
<evidence type="ECO:0000256" key="2">
    <source>
        <dbReference type="ARBA" id="ARBA00007279"/>
    </source>
</evidence>
<accession>A0A814F1V1</accession>
<dbReference type="Proteomes" id="UP000663864">
    <property type="component" value="Unassembled WGS sequence"/>
</dbReference>
<dbReference type="PANTHER" id="PTHR32001:SF1">
    <property type="entry name" value="KERATINOCYTE-ASSOCIATED PROTEIN 2"/>
    <property type="match status" value="1"/>
</dbReference>
<gene>
    <name evidence="11" type="ORF">FNK824_LOCUS12665</name>
    <name evidence="12" type="ORF">JBS370_LOCUS13619</name>
    <name evidence="9" type="ORF">JXQ802_LOCUS18730</name>
    <name evidence="10" type="ORF">JXQ802_LOCUS18882</name>
    <name evidence="7" type="ORF">PYM288_LOCUS11057</name>
    <name evidence="8" type="ORF">ZHD862_LOCUS11301</name>
</gene>
<keyword evidence="4 6" id="KW-1133">Transmembrane helix</keyword>
<dbReference type="EMBL" id="CAJNOT010000423">
    <property type="protein sequence ID" value="CAF0976959.1"/>
    <property type="molecule type" value="Genomic_DNA"/>
</dbReference>
<dbReference type="EMBL" id="CAJNOH010000181">
    <property type="protein sequence ID" value="CAF0931108.1"/>
    <property type="molecule type" value="Genomic_DNA"/>
</dbReference>
<dbReference type="Proteomes" id="UP000663854">
    <property type="component" value="Unassembled WGS sequence"/>
</dbReference>
<dbReference type="PANTHER" id="PTHR32001">
    <property type="entry name" value="KERATINOCYTE-ASSOCIATED PROTEIN 2"/>
    <property type="match status" value="1"/>
</dbReference>
<name>A0A814F1V1_9BILA</name>
<evidence type="ECO:0000313" key="9">
    <source>
        <dbReference type="EMBL" id="CAF1091763.1"/>
    </source>
</evidence>
<dbReference type="Pfam" id="PF09775">
    <property type="entry name" value="Keratin_assoc"/>
    <property type="match status" value="1"/>
</dbReference>
<dbReference type="Proteomes" id="UP000663870">
    <property type="component" value="Unassembled WGS sequence"/>
</dbReference>
<evidence type="ECO:0000256" key="1">
    <source>
        <dbReference type="ARBA" id="ARBA00004141"/>
    </source>
</evidence>